<dbReference type="OMA" id="WEQKSKH"/>
<organism evidence="2">
    <name type="scientific">Equus asinus asinus</name>
    <dbReference type="NCBI Taxonomy" id="83772"/>
    <lineage>
        <taxon>Eukaryota</taxon>
        <taxon>Metazoa</taxon>
        <taxon>Chordata</taxon>
        <taxon>Craniata</taxon>
        <taxon>Vertebrata</taxon>
        <taxon>Euteleostomi</taxon>
        <taxon>Mammalia</taxon>
        <taxon>Eutheria</taxon>
        <taxon>Laurasiatheria</taxon>
        <taxon>Perissodactyla</taxon>
        <taxon>Equidae</taxon>
        <taxon>Equus</taxon>
    </lineage>
</organism>
<evidence type="ECO:0000256" key="1">
    <source>
        <dbReference type="SAM" id="MobiDB-lite"/>
    </source>
</evidence>
<accession>A0A8C4PFG3</accession>
<evidence type="ECO:0000313" key="2">
    <source>
        <dbReference type="Ensembl" id="ENSEASP00005001529.1"/>
    </source>
</evidence>
<feature type="region of interest" description="Disordered" evidence="1">
    <location>
        <begin position="77"/>
        <end position="97"/>
    </location>
</feature>
<sequence>MVKRIPRKVGRKNKTSQNVKKPFVKDLGNHQELRAQLQRLILHLTVQILDWEQKSKHGWIDMKKQIITNIARVFRGRHSESPSSEMRQWKWKKKKKR</sequence>
<dbReference type="AlphaFoldDB" id="A0A8C4PFG3"/>
<dbReference type="Ensembl" id="ENSEAST00005001718.1">
    <property type="protein sequence ID" value="ENSEASP00005001529.1"/>
    <property type="gene ID" value="ENSEASG00005001248.1"/>
</dbReference>
<proteinExistence type="predicted"/>
<name>A0A8C4PFG3_EQUAS</name>
<protein>
    <submittedName>
        <fullName evidence="2">Uncharacterized protein</fullName>
    </submittedName>
</protein>
<feature type="region of interest" description="Disordered" evidence="1">
    <location>
        <begin position="1"/>
        <end position="20"/>
    </location>
</feature>
<reference evidence="2" key="1">
    <citation type="submission" date="2023-03" db="UniProtKB">
        <authorList>
            <consortium name="Ensembl"/>
        </authorList>
    </citation>
    <scope>IDENTIFICATION</scope>
</reference>
<feature type="compositionally biased region" description="Basic residues" evidence="1">
    <location>
        <begin position="1"/>
        <end position="14"/>
    </location>
</feature>